<feature type="transmembrane region" description="Helical" evidence="6">
    <location>
        <begin position="35"/>
        <end position="57"/>
    </location>
</feature>
<dbReference type="AlphaFoldDB" id="A0A7S3ET08"/>
<organism evidence="8">
    <name type="scientific">Haptolina ericina</name>
    <dbReference type="NCBI Taxonomy" id="156174"/>
    <lineage>
        <taxon>Eukaryota</taxon>
        <taxon>Haptista</taxon>
        <taxon>Haptophyta</taxon>
        <taxon>Prymnesiophyceae</taxon>
        <taxon>Prymnesiales</taxon>
        <taxon>Prymnesiaceae</taxon>
        <taxon>Haptolina</taxon>
    </lineage>
</organism>
<feature type="transmembrane region" description="Helical" evidence="6">
    <location>
        <begin position="230"/>
        <end position="248"/>
    </location>
</feature>
<protein>
    <recommendedName>
        <fullName evidence="7">TM7S3/TM198-like domain-containing protein</fullName>
    </recommendedName>
</protein>
<feature type="domain" description="TM7S3/TM198-like" evidence="7">
    <location>
        <begin position="43"/>
        <end position="250"/>
    </location>
</feature>
<accession>A0A7S3ET08</accession>
<proteinExistence type="predicted"/>
<keyword evidence="2 6" id="KW-0812">Transmembrane</keyword>
<name>A0A7S3ET08_9EUKA</name>
<feature type="transmembrane region" description="Helical" evidence="6">
    <location>
        <begin position="64"/>
        <end position="81"/>
    </location>
</feature>
<evidence type="ECO:0000256" key="5">
    <source>
        <dbReference type="SAM" id="MobiDB-lite"/>
    </source>
</evidence>
<evidence type="ECO:0000256" key="2">
    <source>
        <dbReference type="ARBA" id="ARBA00022692"/>
    </source>
</evidence>
<feature type="transmembrane region" description="Helical" evidence="6">
    <location>
        <begin position="87"/>
        <end position="107"/>
    </location>
</feature>
<gene>
    <name evidence="8" type="ORF">HERI1096_LOCUS6603</name>
</gene>
<evidence type="ECO:0000256" key="4">
    <source>
        <dbReference type="ARBA" id="ARBA00023136"/>
    </source>
</evidence>
<feature type="region of interest" description="Disordered" evidence="5">
    <location>
        <begin position="271"/>
        <end position="300"/>
    </location>
</feature>
<evidence type="ECO:0000256" key="1">
    <source>
        <dbReference type="ARBA" id="ARBA00004141"/>
    </source>
</evidence>
<evidence type="ECO:0000259" key="7">
    <source>
        <dbReference type="Pfam" id="PF13886"/>
    </source>
</evidence>
<feature type="transmembrane region" description="Helical" evidence="6">
    <location>
        <begin position="170"/>
        <end position="191"/>
    </location>
</feature>
<feature type="transmembrane region" description="Helical" evidence="6">
    <location>
        <begin position="141"/>
        <end position="158"/>
    </location>
</feature>
<dbReference type="EMBL" id="HBHX01011869">
    <property type="protein sequence ID" value="CAE0105945.1"/>
    <property type="molecule type" value="Transcribed_RNA"/>
</dbReference>
<evidence type="ECO:0000256" key="6">
    <source>
        <dbReference type="SAM" id="Phobius"/>
    </source>
</evidence>
<dbReference type="GO" id="GO:0016020">
    <property type="term" value="C:membrane"/>
    <property type="evidence" value="ECO:0007669"/>
    <property type="project" value="UniProtKB-SubCell"/>
</dbReference>
<dbReference type="InterPro" id="IPR025256">
    <property type="entry name" value="TM7S3/TM198-like_dom"/>
</dbReference>
<evidence type="ECO:0000313" key="8">
    <source>
        <dbReference type="EMBL" id="CAE0105945.1"/>
    </source>
</evidence>
<dbReference type="Pfam" id="PF13886">
    <property type="entry name" value="TM7S3_TM198"/>
    <property type="match status" value="1"/>
</dbReference>
<comment type="subcellular location">
    <subcellularLocation>
        <location evidence="1">Membrane</location>
        <topology evidence="1">Multi-pass membrane protein</topology>
    </subcellularLocation>
</comment>
<feature type="compositionally biased region" description="Polar residues" evidence="5">
    <location>
        <begin position="280"/>
        <end position="300"/>
    </location>
</feature>
<reference evidence="8" key="1">
    <citation type="submission" date="2021-01" db="EMBL/GenBank/DDBJ databases">
        <authorList>
            <person name="Corre E."/>
            <person name="Pelletier E."/>
            <person name="Niang G."/>
            <person name="Scheremetjew M."/>
            <person name="Finn R."/>
            <person name="Kale V."/>
            <person name="Holt S."/>
            <person name="Cochrane G."/>
            <person name="Meng A."/>
            <person name="Brown T."/>
            <person name="Cohen L."/>
        </authorList>
    </citation>
    <scope>NUCLEOTIDE SEQUENCE</scope>
    <source>
        <strain evidence="8">CCMP281</strain>
    </source>
</reference>
<evidence type="ECO:0000256" key="3">
    <source>
        <dbReference type="ARBA" id="ARBA00022989"/>
    </source>
</evidence>
<keyword evidence="3 6" id="KW-1133">Transmembrane helix</keyword>
<sequence>MTMTFPPFRWTANEIVAEEMYFTEWMAGHRELFPAWLVTLGYLLLALTLCFAGFVLVRPINFACGAYLGGSIALLVLKAVIKVQATCLTIVGIPTLAGLLLGSLAAWKRGSLFAVLGLIMGEVAGRYFYNSLLRPLGVPEQLAYTCIGFFAVVLIVVIEKVGDRTVSAVFASVGAFYTVSNFLQLLVVPFVDANTASRFNNFFYIQGPKLASLGHRDYDWQYLTYLTSDPFILLPLLVTIVLSVVGAVQQGRLLRQNKEYAIGRLRTEKAPLKPAKKGGRTTTVKKPTSQQVKNSALQMK</sequence>
<keyword evidence="4 6" id="KW-0472">Membrane</keyword>